<evidence type="ECO:0000313" key="5">
    <source>
        <dbReference type="EMBL" id="QBF34841.1"/>
    </source>
</evidence>
<sequence length="419" mass="49158">MKTKLVPSIRFKGFTNAWELKKLGDAGEFSSSNVDKVIRDNDFKVSVVNYMDVFNDIEIELRNLKINTATREQLSTKNVEKGDVFITPSSETPEEIGFAKTTLKTLKNAVFSYHLVRYRSKNNFYYEFLDWYFKTQKIRNYFAVNAQGIQRYTLGLTFFQNCKLTIPKINEQEKIVNLFTKIKSSLSLLQRKLKMLENIKNTLLEKMFASSKSLYPSIRFKGFTNAWELKRLGELCKGIGGVSLEKYFNPNGKYNVINIGSYGVDGEYNDQLLRINKNNISQNYLLNKDDLVMVLNDKTMEGNILGKVLYIDKSDKFIYNQRTQRLIIDETKYNSKYIYYLMYSKHTRYKILSIKQGTSQIYINWSEVEKLSLNITSNYKEQCFIHKLFENLKTNVLLLQRKLKILENIKNTLLKKMFV</sequence>
<keyword evidence="3" id="KW-0238">DNA-binding</keyword>
<dbReference type="AlphaFoldDB" id="A0A4P6MSK1"/>
<evidence type="ECO:0000259" key="4">
    <source>
        <dbReference type="Pfam" id="PF01420"/>
    </source>
</evidence>
<feature type="domain" description="Type I restriction modification DNA specificity" evidence="4">
    <location>
        <begin position="18"/>
        <end position="197"/>
    </location>
</feature>
<feature type="domain" description="Type I restriction modification DNA specificity" evidence="4">
    <location>
        <begin position="227"/>
        <end position="406"/>
    </location>
</feature>
<proteinExistence type="inferred from homology"/>
<dbReference type="REBASE" id="302039">
    <property type="entry name" value="S2.Mph852ORF2855P"/>
</dbReference>
<evidence type="ECO:0000313" key="6">
    <source>
        <dbReference type="Proteomes" id="UP000289326"/>
    </source>
</evidence>
<dbReference type="PANTHER" id="PTHR30408:SF12">
    <property type="entry name" value="TYPE I RESTRICTION ENZYME MJAVIII SPECIFICITY SUBUNIT"/>
    <property type="match status" value="1"/>
</dbReference>
<keyword evidence="2" id="KW-0680">Restriction system</keyword>
<dbReference type="GO" id="GO:0009307">
    <property type="term" value="P:DNA restriction-modification system"/>
    <property type="evidence" value="ECO:0007669"/>
    <property type="project" value="UniProtKB-KW"/>
</dbReference>
<comment type="similarity">
    <text evidence="1">Belongs to the type-I restriction system S methylase family.</text>
</comment>
<name>A0A4P6MSK1_9BACT</name>
<dbReference type="Gene3D" id="3.90.220.20">
    <property type="entry name" value="DNA methylase specificity domains"/>
    <property type="match status" value="2"/>
</dbReference>
<evidence type="ECO:0000256" key="2">
    <source>
        <dbReference type="ARBA" id="ARBA00022747"/>
    </source>
</evidence>
<accession>A0A4P6MSK1</accession>
<gene>
    <name evidence="5" type="ORF">EG856_02870</name>
</gene>
<dbReference type="SUPFAM" id="SSF116734">
    <property type="entry name" value="DNA methylase specificity domain"/>
    <property type="match status" value="2"/>
</dbReference>
<reference evidence="5 6" key="1">
    <citation type="submission" date="2019-01" db="EMBL/GenBank/DDBJ databases">
        <title>Complete sequence and annotation of the Mycoplasma phocirhinis strain 852T genome.</title>
        <authorList>
            <person name="Frasca S.Jr."/>
            <person name="Kutish G.F."/>
            <person name="Castellanos Gell J."/>
            <person name="Michaels D.L."/>
            <person name="Brown D.R."/>
        </authorList>
    </citation>
    <scope>NUCLEOTIDE SEQUENCE [LARGE SCALE GENOMIC DNA]</scope>
    <source>
        <strain evidence="5 6">852</strain>
    </source>
</reference>
<dbReference type="RefSeq" id="WP_130429618.1">
    <property type="nucleotide sequence ID" value="NZ_CP034841.1"/>
</dbReference>
<keyword evidence="6" id="KW-1185">Reference proteome</keyword>
<keyword evidence="5" id="KW-0378">Hydrolase</keyword>
<keyword evidence="5" id="KW-0540">Nuclease</keyword>
<dbReference type="GO" id="GO:0004519">
    <property type="term" value="F:endonuclease activity"/>
    <property type="evidence" value="ECO:0007669"/>
    <property type="project" value="UniProtKB-KW"/>
</dbReference>
<dbReference type="Pfam" id="PF01420">
    <property type="entry name" value="Methylase_S"/>
    <property type="match status" value="2"/>
</dbReference>
<dbReference type="KEGG" id="mphi:EG856_02870"/>
<protein>
    <submittedName>
        <fullName evidence="5">Restriction endonuclease subunit S</fullName>
    </submittedName>
</protein>
<dbReference type="PANTHER" id="PTHR30408">
    <property type="entry name" value="TYPE-1 RESTRICTION ENZYME ECOKI SPECIFICITY PROTEIN"/>
    <property type="match status" value="1"/>
</dbReference>
<dbReference type="EMBL" id="CP034841">
    <property type="protein sequence ID" value="QBF34841.1"/>
    <property type="molecule type" value="Genomic_DNA"/>
</dbReference>
<dbReference type="InterPro" id="IPR052021">
    <property type="entry name" value="Type-I_RS_S_subunit"/>
</dbReference>
<organism evidence="5 6">
    <name type="scientific">Mycoplasmopsis phocirhinis</name>
    <dbReference type="NCBI Taxonomy" id="142650"/>
    <lineage>
        <taxon>Bacteria</taxon>
        <taxon>Bacillati</taxon>
        <taxon>Mycoplasmatota</taxon>
        <taxon>Mycoplasmoidales</taxon>
        <taxon>Metamycoplasmataceae</taxon>
        <taxon>Mycoplasmopsis</taxon>
    </lineage>
</organism>
<keyword evidence="5" id="KW-0255">Endonuclease</keyword>
<dbReference type="OrthoDB" id="401454at2"/>
<dbReference type="InterPro" id="IPR000055">
    <property type="entry name" value="Restrct_endonuc_typeI_TRD"/>
</dbReference>
<evidence type="ECO:0000256" key="3">
    <source>
        <dbReference type="ARBA" id="ARBA00023125"/>
    </source>
</evidence>
<dbReference type="GO" id="GO:0003677">
    <property type="term" value="F:DNA binding"/>
    <property type="evidence" value="ECO:0007669"/>
    <property type="project" value="UniProtKB-KW"/>
</dbReference>
<dbReference type="Proteomes" id="UP000289326">
    <property type="component" value="Chromosome"/>
</dbReference>
<dbReference type="InterPro" id="IPR044946">
    <property type="entry name" value="Restrct_endonuc_typeI_TRD_sf"/>
</dbReference>
<evidence type="ECO:0000256" key="1">
    <source>
        <dbReference type="ARBA" id="ARBA00010923"/>
    </source>
</evidence>